<dbReference type="RefSeq" id="XP_056505312.1">
    <property type="nucleotide sequence ID" value="XM_056639555.1"/>
</dbReference>
<dbReference type="EMBL" id="JAPQKT010000001">
    <property type="protein sequence ID" value="KAJ5242308.1"/>
    <property type="molecule type" value="Genomic_DNA"/>
</dbReference>
<name>A0A9W9PG27_PENCI</name>
<organism evidence="1 2">
    <name type="scientific">Penicillium citrinum</name>
    <dbReference type="NCBI Taxonomy" id="5077"/>
    <lineage>
        <taxon>Eukaryota</taxon>
        <taxon>Fungi</taxon>
        <taxon>Dikarya</taxon>
        <taxon>Ascomycota</taxon>
        <taxon>Pezizomycotina</taxon>
        <taxon>Eurotiomycetes</taxon>
        <taxon>Eurotiomycetidae</taxon>
        <taxon>Eurotiales</taxon>
        <taxon>Aspergillaceae</taxon>
        <taxon>Penicillium</taxon>
    </lineage>
</organism>
<accession>A0A9W9PG27</accession>
<dbReference type="GeneID" id="81378722"/>
<reference evidence="1" key="2">
    <citation type="journal article" date="2023" name="IMA Fungus">
        <title>Comparative genomic study of the Penicillium genus elucidates a diverse pangenome and 15 lateral gene transfer events.</title>
        <authorList>
            <person name="Petersen C."/>
            <person name="Sorensen T."/>
            <person name="Nielsen M.R."/>
            <person name="Sondergaard T.E."/>
            <person name="Sorensen J.L."/>
            <person name="Fitzpatrick D.A."/>
            <person name="Frisvad J.C."/>
            <person name="Nielsen K.L."/>
        </authorList>
    </citation>
    <scope>NUCLEOTIDE SEQUENCE</scope>
    <source>
        <strain evidence="1">IBT 23319</strain>
    </source>
</reference>
<keyword evidence="2" id="KW-1185">Reference proteome</keyword>
<sequence length="86" mass="9345">MTISMTERNALKDSNEMPTTCVSGLGIRRESRLDAATEICPSKISAAVCHIAGTLLSGRTQRISYPKTDSGITILPRKGYLSQMSR</sequence>
<proteinExistence type="predicted"/>
<reference evidence="1" key="1">
    <citation type="submission" date="2022-11" db="EMBL/GenBank/DDBJ databases">
        <authorList>
            <person name="Petersen C."/>
        </authorList>
    </citation>
    <scope>NUCLEOTIDE SEQUENCE</scope>
    <source>
        <strain evidence="1">IBT 23319</strain>
    </source>
</reference>
<protein>
    <submittedName>
        <fullName evidence="1">Uncharacterized protein</fullName>
    </submittedName>
</protein>
<evidence type="ECO:0000313" key="2">
    <source>
        <dbReference type="Proteomes" id="UP001147733"/>
    </source>
</evidence>
<evidence type="ECO:0000313" key="1">
    <source>
        <dbReference type="EMBL" id="KAJ5242308.1"/>
    </source>
</evidence>
<dbReference type="Proteomes" id="UP001147733">
    <property type="component" value="Unassembled WGS sequence"/>
</dbReference>
<gene>
    <name evidence="1" type="ORF">N7469_000635</name>
</gene>
<dbReference type="AlphaFoldDB" id="A0A9W9PG27"/>
<comment type="caution">
    <text evidence="1">The sequence shown here is derived from an EMBL/GenBank/DDBJ whole genome shotgun (WGS) entry which is preliminary data.</text>
</comment>